<comment type="catalytic activity">
    <reaction evidence="10 11">
        <text>tRNA(Gly) + glycine + ATP = glycyl-tRNA(Gly) + AMP + diphosphate</text>
        <dbReference type="Rhea" id="RHEA:16013"/>
        <dbReference type="Rhea" id="RHEA-COMP:9664"/>
        <dbReference type="Rhea" id="RHEA-COMP:9683"/>
        <dbReference type="ChEBI" id="CHEBI:30616"/>
        <dbReference type="ChEBI" id="CHEBI:33019"/>
        <dbReference type="ChEBI" id="CHEBI:57305"/>
        <dbReference type="ChEBI" id="CHEBI:78442"/>
        <dbReference type="ChEBI" id="CHEBI:78522"/>
        <dbReference type="ChEBI" id="CHEBI:456215"/>
        <dbReference type="EC" id="6.1.1.14"/>
    </reaction>
</comment>
<reference evidence="13 14" key="1">
    <citation type="submission" date="2015-11" db="EMBL/GenBank/DDBJ databases">
        <title>Identification of large and diverse effector repertoires of 38 Legionella species.</title>
        <authorList>
            <person name="Burstein D."/>
            <person name="Amaro F."/>
            <person name="Zusman T."/>
            <person name="Lifshitz Z."/>
            <person name="Cohen O."/>
            <person name="Gilbert J.A."/>
            <person name="Pupko T."/>
            <person name="Shuman H.A."/>
            <person name="Segal G."/>
        </authorList>
    </citation>
    <scope>NUCLEOTIDE SEQUENCE [LARGE SCALE GENOMIC DNA]</scope>
    <source>
        <strain evidence="13 14">1762-AUS-E</strain>
    </source>
</reference>
<dbReference type="Gene3D" id="1.10.730.10">
    <property type="entry name" value="Isoleucyl-tRNA Synthetase, Domain 1"/>
    <property type="match status" value="1"/>
</dbReference>
<dbReference type="AlphaFoldDB" id="A0A0W0R3E3"/>
<dbReference type="STRING" id="45056.Lade_0221"/>
<dbReference type="PATRIC" id="fig|45056.6.peg.226"/>
<keyword evidence="14" id="KW-1185">Reference proteome</keyword>
<dbReference type="GO" id="GO:0006420">
    <property type="term" value="P:arginyl-tRNA aminoacylation"/>
    <property type="evidence" value="ECO:0007669"/>
    <property type="project" value="InterPro"/>
</dbReference>
<feature type="domain" description="DALR anticodon binding" evidence="12">
    <location>
        <begin position="584"/>
        <end position="687"/>
    </location>
</feature>
<keyword evidence="8 11" id="KW-0648">Protein biosynthesis</keyword>
<dbReference type="SMART" id="SM00836">
    <property type="entry name" value="DALR_1"/>
    <property type="match status" value="1"/>
</dbReference>
<accession>A0A0W0R3E3</accession>
<dbReference type="GO" id="GO:0006426">
    <property type="term" value="P:glycyl-tRNA aminoacylation"/>
    <property type="evidence" value="ECO:0007669"/>
    <property type="project" value="UniProtKB-UniRule"/>
</dbReference>
<comment type="similarity">
    <text evidence="2 11">Belongs to the class-II aminoacyl-tRNA synthetase family.</text>
</comment>
<dbReference type="InterPro" id="IPR006194">
    <property type="entry name" value="Gly-tRNA-synth_heterodimer"/>
</dbReference>
<dbReference type="GO" id="GO:0005524">
    <property type="term" value="F:ATP binding"/>
    <property type="evidence" value="ECO:0007669"/>
    <property type="project" value="UniProtKB-UniRule"/>
</dbReference>
<dbReference type="HAMAP" id="MF_00255">
    <property type="entry name" value="Gly_tRNA_synth_beta"/>
    <property type="match status" value="1"/>
</dbReference>
<dbReference type="NCBIfam" id="TIGR00211">
    <property type="entry name" value="glyS"/>
    <property type="match status" value="1"/>
</dbReference>
<comment type="subcellular location">
    <subcellularLocation>
        <location evidence="1 11">Cytoplasm</location>
    </subcellularLocation>
</comment>
<dbReference type="PROSITE" id="PS50861">
    <property type="entry name" value="AA_TRNA_LIGASE_II_GLYAB"/>
    <property type="match status" value="1"/>
</dbReference>
<dbReference type="GO" id="GO:0005829">
    <property type="term" value="C:cytosol"/>
    <property type="evidence" value="ECO:0007669"/>
    <property type="project" value="TreeGrafter"/>
</dbReference>
<dbReference type="OrthoDB" id="9775440at2"/>
<dbReference type="PANTHER" id="PTHR30075:SF2">
    <property type="entry name" value="GLYCINE--TRNA LIGASE, CHLOROPLASTIC_MITOCHONDRIAL 2"/>
    <property type="match status" value="1"/>
</dbReference>
<proteinExistence type="inferred from homology"/>
<dbReference type="PANTHER" id="PTHR30075">
    <property type="entry name" value="GLYCYL-TRNA SYNTHETASE"/>
    <property type="match status" value="1"/>
</dbReference>
<protein>
    <recommendedName>
        <fullName evidence="11">Glycine--tRNA ligase beta subunit</fullName>
        <ecNumber evidence="11">6.1.1.14</ecNumber>
    </recommendedName>
    <alternativeName>
        <fullName evidence="11">Glycyl-tRNA synthetase beta subunit</fullName>
        <shortName evidence="11">GlyRS</shortName>
    </alternativeName>
</protein>
<dbReference type="Pfam" id="PF02092">
    <property type="entry name" value="tRNA_synt_2f"/>
    <property type="match status" value="1"/>
</dbReference>
<evidence type="ECO:0000256" key="9">
    <source>
        <dbReference type="ARBA" id="ARBA00023146"/>
    </source>
</evidence>
<organism evidence="13 14">
    <name type="scientific">Legionella adelaidensis</name>
    <dbReference type="NCBI Taxonomy" id="45056"/>
    <lineage>
        <taxon>Bacteria</taxon>
        <taxon>Pseudomonadati</taxon>
        <taxon>Pseudomonadota</taxon>
        <taxon>Gammaproteobacteria</taxon>
        <taxon>Legionellales</taxon>
        <taxon>Legionellaceae</taxon>
        <taxon>Legionella</taxon>
    </lineage>
</organism>
<evidence type="ECO:0000256" key="3">
    <source>
        <dbReference type="ARBA" id="ARBA00011209"/>
    </source>
</evidence>
<evidence type="ECO:0000313" key="13">
    <source>
        <dbReference type="EMBL" id="KTC65563.1"/>
    </source>
</evidence>
<evidence type="ECO:0000256" key="4">
    <source>
        <dbReference type="ARBA" id="ARBA00022490"/>
    </source>
</evidence>
<evidence type="ECO:0000256" key="2">
    <source>
        <dbReference type="ARBA" id="ARBA00008226"/>
    </source>
</evidence>
<name>A0A0W0R3E3_9GAMM</name>
<dbReference type="SUPFAM" id="SSF109604">
    <property type="entry name" value="HD-domain/PDEase-like"/>
    <property type="match status" value="1"/>
</dbReference>
<evidence type="ECO:0000313" key="14">
    <source>
        <dbReference type="Proteomes" id="UP000054859"/>
    </source>
</evidence>
<dbReference type="InterPro" id="IPR009080">
    <property type="entry name" value="tRNAsynth_Ia_anticodon-bd"/>
</dbReference>
<keyword evidence="6 11" id="KW-0547">Nucleotide-binding</keyword>
<dbReference type="RefSeq" id="WP_058461315.1">
    <property type="nucleotide sequence ID" value="NZ_CAAAHS010000003.1"/>
</dbReference>
<evidence type="ECO:0000256" key="10">
    <source>
        <dbReference type="ARBA" id="ARBA00047937"/>
    </source>
</evidence>
<comment type="subunit">
    <text evidence="3 11">Tetramer of two alpha and two beta subunits.</text>
</comment>
<keyword evidence="7 11" id="KW-0067">ATP-binding</keyword>
<comment type="caution">
    <text evidence="13">The sequence shown here is derived from an EMBL/GenBank/DDBJ whole genome shotgun (WGS) entry which is preliminary data.</text>
</comment>
<dbReference type="GO" id="GO:0004814">
    <property type="term" value="F:arginine-tRNA ligase activity"/>
    <property type="evidence" value="ECO:0007669"/>
    <property type="project" value="InterPro"/>
</dbReference>
<sequence>MSNDLLVEIGCEELPSQAVRPLAEALANNITAALLNEKLTHGKVTYFAAPRRIAVLVYDVQTKQEDKKISRKGPACAMTIDDEGRPTQALLGFARSCGVRVEDLSTEKTNKGEWWVYETQTPGAQTIDLLPELINQAVNKLPIAKPMRWGEGEVEFARPVHWVVLLFGEHIIKTKVLGVNTGNQSVGHRFHYPQAIEVTSPRLYESILHDAFVIADFEERKKRILEQVQELSNQKGFTPIIPENLLEEVTSIVEWPNALMAHFEKEFLNVPAEALIAAMQVHQKCFALRDHNHQLVPYFITVANIASNNTAQVIKGNEKVMRARLSDADFFFKQDKKRPLIEYREATMNVIFQTGLGSLFDKSLRLEAFMEYLIQPLNLVRNQAMRAATLSKCDLMTGMVGEFPELQGLMGFYYAQNDKEDEPVATALYEQYLPRFSADELPQSPLGVALSLADRMDTLVGNFSLGQKPSGTKDPFKLRRHALAIVRLLLTNSIEINLSSLIQQGIKNYGNLALANRELVDDVKSFILERLQSYYQAQGISGDFVLAVLKKQDDWLYDFDRRLKALVEFSNVEAASSLSAACKRVNNLLQHADSKDNCPVDSSLLKEPAEKALLQHVEKIEQAIAPLYTSSEYNSILNLLASLKEPVDGFFDHVMVMVDEPQLKQNRLRLLLRLQGLLQGIADISQLQLVA</sequence>
<gene>
    <name evidence="11 13" type="primary">glyS</name>
    <name evidence="13" type="ORF">Lade_0221</name>
</gene>
<evidence type="ECO:0000256" key="6">
    <source>
        <dbReference type="ARBA" id="ARBA00022741"/>
    </source>
</evidence>
<dbReference type="Proteomes" id="UP000054859">
    <property type="component" value="Unassembled WGS sequence"/>
</dbReference>
<evidence type="ECO:0000256" key="11">
    <source>
        <dbReference type="HAMAP-Rule" id="MF_00255"/>
    </source>
</evidence>
<evidence type="ECO:0000256" key="5">
    <source>
        <dbReference type="ARBA" id="ARBA00022598"/>
    </source>
</evidence>
<dbReference type="PRINTS" id="PR01045">
    <property type="entry name" value="TRNASYNTHGB"/>
</dbReference>
<evidence type="ECO:0000256" key="8">
    <source>
        <dbReference type="ARBA" id="ARBA00022917"/>
    </source>
</evidence>
<evidence type="ECO:0000259" key="12">
    <source>
        <dbReference type="SMART" id="SM00836"/>
    </source>
</evidence>
<dbReference type="EMBL" id="LNKA01000001">
    <property type="protein sequence ID" value="KTC65563.1"/>
    <property type="molecule type" value="Genomic_DNA"/>
</dbReference>
<dbReference type="Pfam" id="PF05746">
    <property type="entry name" value="DALR_1"/>
    <property type="match status" value="1"/>
</dbReference>
<keyword evidence="4 11" id="KW-0963">Cytoplasm</keyword>
<keyword evidence="5 11" id="KW-0436">Ligase</keyword>
<evidence type="ECO:0000256" key="7">
    <source>
        <dbReference type="ARBA" id="ARBA00022840"/>
    </source>
</evidence>
<dbReference type="EC" id="6.1.1.14" evidence="11"/>
<dbReference type="GO" id="GO:0004820">
    <property type="term" value="F:glycine-tRNA ligase activity"/>
    <property type="evidence" value="ECO:0007669"/>
    <property type="project" value="UniProtKB-UniRule"/>
</dbReference>
<dbReference type="InterPro" id="IPR015944">
    <property type="entry name" value="Gly-tRNA-synth_bsu"/>
</dbReference>
<keyword evidence="9 11" id="KW-0030">Aminoacyl-tRNA synthetase</keyword>
<dbReference type="SUPFAM" id="SSF47323">
    <property type="entry name" value="Anticodon-binding domain of a subclass of class I aminoacyl-tRNA synthetases"/>
    <property type="match status" value="1"/>
</dbReference>
<evidence type="ECO:0000256" key="1">
    <source>
        <dbReference type="ARBA" id="ARBA00004496"/>
    </source>
</evidence>
<dbReference type="InterPro" id="IPR008909">
    <property type="entry name" value="DALR_anticod-bd"/>
</dbReference>